<dbReference type="EMBL" id="LAZR01011708">
    <property type="protein sequence ID" value="KKM60280.1"/>
    <property type="molecule type" value="Genomic_DNA"/>
</dbReference>
<dbReference type="AlphaFoldDB" id="A0A0F9L8I9"/>
<proteinExistence type="predicted"/>
<organism evidence="1">
    <name type="scientific">marine sediment metagenome</name>
    <dbReference type="NCBI Taxonomy" id="412755"/>
    <lineage>
        <taxon>unclassified sequences</taxon>
        <taxon>metagenomes</taxon>
        <taxon>ecological metagenomes</taxon>
    </lineage>
</organism>
<comment type="caution">
    <text evidence="1">The sequence shown here is derived from an EMBL/GenBank/DDBJ whole genome shotgun (WGS) entry which is preliminary data.</text>
</comment>
<protein>
    <submittedName>
        <fullName evidence="1">Uncharacterized protein</fullName>
    </submittedName>
</protein>
<name>A0A0F9L8I9_9ZZZZ</name>
<reference evidence="1" key="1">
    <citation type="journal article" date="2015" name="Nature">
        <title>Complex archaea that bridge the gap between prokaryotes and eukaryotes.</title>
        <authorList>
            <person name="Spang A."/>
            <person name="Saw J.H."/>
            <person name="Jorgensen S.L."/>
            <person name="Zaremba-Niedzwiedzka K."/>
            <person name="Martijn J."/>
            <person name="Lind A.E."/>
            <person name="van Eijk R."/>
            <person name="Schleper C."/>
            <person name="Guy L."/>
            <person name="Ettema T.J."/>
        </authorList>
    </citation>
    <scope>NUCLEOTIDE SEQUENCE</scope>
</reference>
<gene>
    <name evidence="1" type="ORF">LCGC14_1543430</name>
</gene>
<evidence type="ECO:0000313" key="1">
    <source>
        <dbReference type="EMBL" id="KKM60280.1"/>
    </source>
</evidence>
<accession>A0A0F9L8I9</accession>
<sequence>MHRFELELMSNTEKLTTANRLAFEWLAKYGLHPPTCERTKARIVPNGAYVSGLGKDYGGRYATEEELARVRCTCGLEEVHSALCQASES</sequence>